<dbReference type="Proteomes" id="UP000281112">
    <property type="component" value="Unassembled WGS sequence"/>
</dbReference>
<name>A0A3N9TGJ8_9VIBR</name>
<evidence type="ECO:0000313" key="1">
    <source>
        <dbReference type="EMBL" id="RQW62883.1"/>
    </source>
</evidence>
<dbReference type="OrthoDB" id="5875608at2"/>
<accession>A0A3N9TGJ8</accession>
<keyword evidence="2" id="KW-1185">Reference proteome</keyword>
<reference evidence="1 2" key="1">
    <citation type="submission" date="2018-11" db="EMBL/GenBank/DDBJ databases">
        <title>Vibrio LJC006 sp. nov., isolated from seawater during the bloom of the enteromorpha.</title>
        <authorList>
            <person name="Liang J."/>
        </authorList>
    </citation>
    <scope>NUCLEOTIDE SEQUENCE [LARGE SCALE GENOMIC DNA]</scope>
    <source>
        <strain evidence="1 2">LJC006</strain>
    </source>
</reference>
<comment type="caution">
    <text evidence="1">The sequence shown here is derived from an EMBL/GenBank/DDBJ whole genome shotgun (WGS) entry which is preliminary data.</text>
</comment>
<protein>
    <submittedName>
        <fullName evidence="1">Uncharacterized protein</fullName>
    </submittedName>
</protein>
<organism evidence="1 2">
    <name type="scientific">Vibrio viridaestus</name>
    <dbReference type="NCBI Taxonomy" id="2487322"/>
    <lineage>
        <taxon>Bacteria</taxon>
        <taxon>Pseudomonadati</taxon>
        <taxon>Pseudomonadota</taxon>
        <taxon>Gammaproteobacteria</taxon>
        <taxon>Vibrionales</taxon>
        <taxon>Vibrionaceae</taxon>
        <taxon>Vibrio</taxon>
    </lineage>
</organism>
<proteinExistence type="predicted"/>
<dbReference type="EMBL" id="RJVQ01000004">
    <property type="protein sequence ID" value="RQW62883.1"/>
    <property type="molecule type" value="Genomic_DNA"/>
</dbReference>
<gene>
    <name evidence="1" type="ORF">EES38_11170</name>
</gene>
<sequence>MKKLKQQYEHAVGRQSADYLWHFYPSIRSGTHKHFSTKQEKSFYFMHLVECKGYPVKFRAARRNALADPWDDYPAYVYDVAKSWKHNSKRKHQYYRES</sequence>
<dbReference type="AlphaFoldDB" id="A0A3N9TGJ8"/>
<dbReference type="RefSeq" id="WP_124937283.1">
    <property type="nucleotide sequence ID" value="NZ_RJVQ01000004.1"/>
</dbReference>
<evidence type="ECO:0000313" key="2">
    <source>
        <dbReference type="Proteomes" id="UP000281112"/>
    </source>
</evidence>